<keyword evidence="3" id="KW-1185">Reference proteome</keyword>
<comment type="caution">
    <text evidence="2">The sequence shown here is derived from an EMBL/GenBank/DDBJ whole genome shotgun (WGS) entry which is preliminary data.</text>
</comment>
<dbReference type="AlphaFoldDB" id="A0A9P3H8S2"/>
<reference evidence="2" key="1">
    <citation type="submission" date="2021-11" db="EMBL/GenBank/DDBJ databases">
        <authorList>
            <person name="Herlambang A."/>
            <person name="Guo Y."/>
            <person name="Takashima Y."/>
            <person name="Nishizawa T."/>
        </authorList>
    </citation>
    <scope>NUCLEOTIDE SEQUENCE</scope>
    <source>
        <strain evidence="2">E1425</strain>
    </source>
</reference>
<organism evidence="2 3">
    <name type="scientific">Entomortierella parvispora</name>
    <dbReference type="NCBI Taxonomy" id="205924"/>
    <lineage>
        <taxon>Eukaryota</taxon>
        <taxon>Fungi</taxon>
        <taxon>Fungi incertae sedis</taxon>
        <taxon>Mucoromycota</taxon>
        <taxon>Mortierellomycotina</taxon>
        <taxon>Mortierellomycetes</taxon>
        <taxon>Mortierellales</taxon>
        <taxon>Mortierellaceae</taxon>
        <taxon>Entomortierella</taxon>
    </lineage>
</organism>
<reference evidence="2" key="2">
    <citation type="journal article" date="2022" name="Microbiol. Resour. Announc.">
        <title>Whole-Genome Sequence of Entomortierella parvispora E1425, a Mucoromycotan Fungus Associated with Burkholderiaceae-Related Endosymbiotic Bacteria.</title>
        <authorList>
            <person name="Herlambang A."/>
            <person name="Guo Y."/>
            <person name="Takashima Y."/>
            <person name="Narisawa K."/>
            <person name="Ohta H."/>
            <person name="Nishizawa T."/>
        </authorList>
    </citation>
    <scope>NUCLEOTIDE SEQUENCE</scope>
    <source>
        <strain evidence="2">E1425</strain>
    </source>
</reference>
<evidence type="ECO:0000313" key="2">
    <source>
        <dbReference type="EMBL" id="GJJ72139.1"/>
    </source>
</evidence>
<dbReference type="EMBL" id="BQFW01000006">
    <property type="protein sequence ID" value="GJJ72139.1"/>
    <property type="molecule type" value="Genomic_DNA"/>
</dbReference>
<feature type="compositionally biased region" description="Polar residues" evidence="1">
    <location>
        <begin position="99"/>
        <end position="108"/>
    </location>
</feature>
<accession>A0A9P3H8S2</accession>
<feature type="region of interest" description="Disordered" evidence="1">
    <location>
        <begin position="59"/>
        <end position="108"/>
    </location>
</feature>
<evidence type="ECO:0000313" key="3">
    <source>
        <dbReference type="Proteomes" id="UP000827284"/>
    </source>
</evidence>
<evidence type="ECO:0000256" key="1">
    <source>
        <dbReference type="SAM" id="MobiDB-lite"/>
    </source>
</evidence>
<proteinExistence type="predicted"/>
<gene>
    <name evidence="2" type="ORF">EMPS_04496</name>
</gene>
<name>A0A9P3H8S2_9FUNG</name>
<sequence length="108" mass="11928">MSRRFSSRIQTPQSDYPEFLSIIDDDPGLDPQPMAHPLPHNLPLPMYLLHFHPLVHSPPPIVLAPDSIDQDGAPSDEEPEAQGVYKVKESIGTEDDNQVESVSGTEDS</sequence>
<dbReference type="Proteomes" id="UP000827284">
    <property type="component" value="Unassembled WGS sequence"/>
</dbReference>
<protein>
    <submittedName>
        <fullName evidence="2">Uncharacterized protein</fullName>
    </submittedName>
</protein>